<comment type="caution">
    <text evidence="1">The sequence shown here is derived from an EMBL/GenBank/DDBJ whole genome shotgun (WGS) entry which is preliminary data.</text>
</comment>
<name>E1F3T6_GIAIA</name>
<gene>
    <name evidence="1" type="ORF">GLP15_860</name>
</gene>
<dbReference type="EMBL" id="ACVC01000159">
    <property type="protein sequence ID" value="EFO62854.1"/>
    <property type="molecule type" value="Genomic_DNA"/>
</dbReference>
<organism evidence="1 2">
    <name type="scientific">Giardia intestinalis (strain P15)</name>
    <name type="common">Giardia lamblia</name>
    <dbReference type="NCBI Taxonomy" id="658858"/>
    <lineage>
        <taxon>Eukaryota</taxon>
        <taxon>Metamonada</taxon>
        <taxon>Diplomonadida</taxon>
        <taxon>Hexamitidae</taxon>
        <taxon>Giardiinae</taxon>
        <taxon>Giardia</taxon>
    </lineage>
</organism>
<dbReference type="Proteomes" id="UP000008974">
    <property type="component" value="Unassembled WGS sequence"/>
</dbReference>
<dbReference type="AlphaFoldDB" id="E1F3T6"/>
<accession>E1F3T6</accession>
<sequence>MDGSKPLRFLLHILFPSTAQGRIFSRILALHRLHVGLGWLLNWAVHYALSRGCARGGPCRFHFLNFALLICPHLLESTMAQLFYVPKIYNQETDALEDLEIPLTEARRVVTTIFRSINTEDSVIYHEGTPCNLSSYLFSYLLNTDDSDQGSADKQRSKSNTVHFLYSSSCKRLFSLSSSGFIEITRNYSNFLHMLRLSGANLLREVYRFTPVAKAAIDDKFQIKSATLCAYECSALTMIQIPDKLQDPVTYIVSLDPYFIYYRLVFSCQLDEGRGDEDTASSDLSNSSCNLVQHKTVADVLMNGVIMSLLLSSLQIPLQKHTFITLQYVSVEGDQHDVLFHTSPDHVLVHTMSDIIIEQHQICSSSVFNNRSPTLICPSSLLPRGIVNTAQARLINSLRNSGCIGNPWLYRFLSLLSLKL</sequence>
<protein>
    <submittedName>
        <fullName evidence="1">Uncharacterized protein</fullName>
    </submittedName>
</protein>
<evidence type="ECO:0000313" key="1">
    <source>
        <dbReference type="EMBL" id="EFO62854.1"/>
    </source>
</evidence>
<reference evidence="1 2" key="1">
    <citation type="journal article" date="2010" name="BMC Genomics">
        <title>Genome analysis and comparative genomics of a Giardia intestinalis assemblage E isolate.</title>
        <authorList>
            <person name="Jerlstrom-Hultqvist J."/>
            <person name="Franzen O."/>
            <person name="Ankarklev J."/>
            <person name="Xu F."/>
            <person name="Nohynkova E."/>
            <person name="Andersson J.O."/>
            <person name="Svard S.G."/>
            <person name="Andersson B."/>
        </authorList>
    </citation>
    <scope>NUCLEOTIDE SEQUENCE [LARGE SCALE GENOMIC DNA]</scope>
    <source>
        <strain evidence="1 2">P15</strain>
    </source>
</reference>
<dbReference type="OMA" id="TLCAYEC"/>
<dbReference type="OrthoDB" id="10256807at2759"/>
<evidence type="ECO:0000313" key="2">
    <source>
        <dbReference type="Proteomes" id="UP000008974"/>
    </source>
</evidence>
<dbReference type="VEuPathDB" id="GiardiaDB:GLP15_860"/>
<proteinExistence type="predicted"/>